<evidence type="ECO:0000256" key="1">
    <source>
        <dbReference type="SAM" id="Phobius"/>
    </source>
</evidence>
<evidence type="ECO:0000313" key="4">
    <source>
        <dbReference type="Proteomes" id="UP001500307"/>
    </source>
</evidence>
<name>A0ABP8SR23_9ACTN</name>
<feature type="signal peptide" evidence="2">
    <location>
        <begin position="1"/>
        <end position="31"/>
    </location>
</feature>
<dbReference type="EMBL" id="BAABGU010000023">
    <property type="protein sequence ID" value="GAA4574162.1"/>
    <property type="molecule type" value="Genomic_DNA"/>
</dbReference>
<proteinExistence type="predicted"/>
<organism evidence="3 4">
    <name type="scientific">Micromonospora coerulea</name>
    <dbReference type="NCBI Taxonomy" id="47856"/>
    <lineage>
        <taxon>Bacteria</taxon>
        <taxon>Bacillati</taxon>
        <taxon>Actinomycetota</taxon>
        <taxon>Actinomycetes</taxon>
        <taxon>Micromonosporales</taxon>
        <taxon>Micromonosporaceae</taxon>
        <taxon>Micromonospora</taxon>
    </lineage>
</organism>
<protein>
    <recommendedName>
        <fullName evidence="5">LPXTG cell wall anchor domain-containing protein</fullName>
    </recommendedName>
</protein>
<sequence>MIFRNRPLVRLGAAALLATGAFTVLGTPAQAAGTETDLSLDVVGTRVADKASYKVGFAKVTNKGENTPSELSVRAEFSKVDWTKVGVIPAVDDPECALEGSNEQPTAITCAVPTAELPGAGETLDVPVFLIKLVDSLDEAYSAPVSLTIISADDTDKSNNTKTVTVEFTKESGADLTVLADDVKNAVTVKNGKIQATGDLHAGDTAQLIYTVWNQGDLATAGLTVKVKLPKGVTFTELEPECGYKADRAELLCTYANLPFVPQEQDMKDGDNVTAGGRFYHLLTVGKDVEAGALTGGTVEVEPIMPAKGVTAQSTEIKNVPENMTPVNGDDLDASDNSDGYAVLVAAAGGSGGGIGGGDDDGGLPVTGAKAGLLGGVGLAVLAAGGAMFLVARRRRVVLVTPGDEKPTV</sequence>
<keyword evidence="1" id="KW-1133">Transmembrane helix</keyword>
<accession>A0ABP8SR23</accession>
<gene>
    <name evidence="3" type="ORF">GCM10023176_40640</name>
</gene>
<comment type="caution">
    <text evidence="3">The sequence shown here is derived from an EMBL/GenBank/DDBJ whole genome shotgun (WGS) entry which is preliminary data.</text>
</comment>
<reference evidence="4" key="1">
    <citation type="journal article" date="2019" name="Int. J. Syst. Evol. Microbiol.">
        <title>The Global Catalogue of Microorganisms (GCM) 10K type strain sequencing project: providing services to taxonomists for standard genome sequencing and annotation.</title>
        <authorList>
            <consortium name="The Broad Institute Genomics Platform"/>
            <consortium name="The Broad Institute Genome Sequencing Center for Infectious Disease"/>
            <person name="Wu L."/>
            <person name="Ma J."/>
        </authorList>
    </citation>
    <scope>NUCLEOTIDE SEQUENCE [LARGE SCALE GENOMIC DNA]</scope>
    <source>
        <strain evidence="4">JCM 3175</strain>
    </source>
</reference>
<keyword evidence="1" id="KW-0472">Membrane</keyword>
<evidence type="ECO:0000256" key="2">
    <source>
        <dbReference type="SAM" id="SignalP"/>
    </source>
</evidence>
<keyword evidence="4" id="KW-1185">Reference proteome</keyword>
<keyword evidence="2" id="KW-0732">Signal</keyword>
<feature type="transmembrane region" description="Helical" evidence="1">
    <location>
        <begin position="371"/>
        <end position="392"/>
    </location>
</feature>
<evidence type="ECO:0008006" key="5">
    <source>
        <dbReference type="Google" id="ProtNLM"/>
    </source>
</evidence>
<evidence type="ECO:0000313" key="3">
    <source>
        <dbReference type="EMBL" id="GAA4574162.1"/>
    </source>
</evidence>
<dbReference type="RefSeq" id="WP_346121808.1">
    <property type="nucleotide sequence ID" value="NZ_BAABGU010000023.1"/>
</dbReference>
<feature type="chain" id="PRO_5046850791" description="LPXTG cell wall anchor domain-containing protein" evidence="2">
    <location>
        <begin position="32"/>
        <end position="409"/>
    </location>
</feature>
<dbReference type="Proteomes" id="UP001500307">
    <property type="component" value="Unassembled WGS sequence"/>
</dbReference>
<keyword evidence="1" id="KW-0812">Transmembrane</keyword>